<dbReference type="GO" id="GO:0003723">
    <property type="term" value="F:RNA binding"/>
    <property type="evidence" value="ECO:0007669"/>
    <property type="project" value="UniProtKB-UniRule"/>
</dbReference>
<dbReference type="FunCoup" id="A0A316VES4">
    <property type="interactions" value="668"/>
</dbReference>
<dbReference type="PROSITE" id="PS51194">
    <property type="entry name" value="HELICASE_CTER"/>
    <property type="match status" value="1"/>
</dbReference>
<comment type="catalytic activity">
    <reaction evidence="7">
        <text>ATP + H2O = ADP + phosphate + H(+)</text>
        <dbReference type="Rhea" id="RHEA:13065"/>
        <dbReference type="ChEBI" id="CHEBI:15377"/>
        <dbReference type="ChEBI" id="CHEBI:15378"/>
        <dbReference type="ChEBI" id="CHEBI:30616"/>
        <dbReference type="ChEBI" id="CHEBI:43474"/>
        <dbReference type="ChEBI" id="CHEBI:456216"/>
        <dbReference type="EC" id="3.6.4.13"/>
    </reaction>
</comment>
<dbReference type="PROSITE" id="PS00039">
    <property type="entry name" value="DEAD_ATP_HELICASE"/>
    <property type="match status" value="1"/>
</dbReference>
<dbReference type="InterPro" id="IPR001650">
    <property type="entry name" value="Helicase_C-like"/>
</dbReference>
<evidence type="ECO:0000256" key="3">
    <source>
        <dbReference type="ARBA" id="ARBA00022806"/>
    </source>
</evidence>
<dbReference type="GO" id="GO:0016787">
    <property type="term" value="F:hydrolase activity"/>
    <property type="evidence" value="ECO:0007669"/>
    <property type="project" value="UniProtKB-KW"/>
</dbReference>
<evidence type="ECO:0000256" key="4">
    <source>
        <dbReference type="ARBA" id="ARBA00022840"/>
    </source>
</evidence>
<comment type="domain">
    <text evidence="7">The Q motif is unique to and characteristic of the DEAD box family of RNA helicases and controls ATP binding and hydrolysis.</text>
</comment>
<evidence type="ECO:0000256" key="1">
    <source>
        <dbReference type="ARBA" id="ARBA00022741"/>
    </source>
</evidence>
<dbReference type="SMART" id="SM00487">
    <property type="entry name" value="DEXDc"/>
    <property type="match status" value="1"/>
</dbReference>
<dbReference type="AlphaFoldDB" id="A0A316VES4"/>
<name>A0A316VES4_9BASI</name>
<keyword evidence="3 6" id="KW-0347">Helicase</keyword>
<protein>
    <recommendedName>
        <fullName evidence="7">ATP-dependent RNA helicase</fullName>
        <ecNumber evidence="7">3.6.4.13</ecNumber>
    </recommendedName>
</protein>
<evidence type="ECO:0000256" key="8">
    <source>
        <dbReference type="SAM" id="MobiDB-lite"/>
    </source>
</evidence>
<organism evidence="11 12">
    <name type="scientific">Meira miltonrushii</name>
    <dbReference type="NCBI Taxonomy" id="1280837"/>
    <lineage>
        <taxon>Eukaryota</taxon>
        <taxon>Fungi</taxon>
        <taxon>Dikarya</taxon>
        <taxon>Basidiomycota</taxon>
        <taxon>Ustilaginomycotina</taxon>
        <taxon>Exobasidiomycetes</taxon>
        <taxon>Exobasidiales</taxon>
        <taxon>Brachybasidiaceae</taxon>
        <taxon>Meira</taxon>
    </lineage>
</organism>
<dbReference type="SMART" id="SM00490">
    <property type="entry name" value="HELICc"/>
    <property type="match status" value="1"/>
</dbReference>
<dbReference type="InterPro" id="IPR027417">
    <property type="entry name" value="P-loop_NTPase"/>
</dbReference>
<dbReference type="GeneID" id="37021679"/>
<dbReference type="RefSeq" id="XP_025356332.1">
    <property type="nucleotide sequence ID" value="XM_025499898.1"/>
</dbReference>
<dbReference type="InterPro" id="IPR000629">
    <property type="entry name" value="RNA-helicase_DEAD-box_CS"/>
</dbReference>
<feature type="domain" description="Helicase ATP-binding" evidence="9">
    <location>
        <begin position="195"/>
        <end position="423"/>
    </location>
</feature>
<feature type="domain" description="Helicase C-terminal" evidence="10">
    <location>
        <begin position="468"/>
        <end position="626"/>
    </location>
</feature>
<dbReference type="CDD" id="cd18787">
    <property type="entry name" value="SF2_C_DEAD"/>
    <property type="match status" value="1"/>
</dbReference>
<evidence type="ECO:0000313" key="12">
    <source>
        <dbReference type="Proteomes" id="UP000245771"/>
    </source>
</evidence>
<dbReference type="OrthoDB" id="3370at2759"/>
<evidence type="ECO:0000313" key="11">
    <source>
        <dbReference type="EMBL" id="PWN36030.1"/>
    </source>
</evidence>
<keyword evidence="5 7" id="KW-0694">RNA-binding</keyword>
<feature type="compositionally biased region" description="Acidic residues" evidence="8">
    <location>
        <begin position="100"/>
        <end position="109"/>
    </location>
</feature>
<dbReference type="InterPro" id="IPR011545">
    <property type="entry name" value="DEAD/DEAH_box_helicase_dom"/>
</dbReference>
<dbReference type="InterPro" id="IPR014001">
    <property type="entry name" value="Helicase_ATP-bd"/>
</dbReference>
<evidence type="ECO:0000256" key="6">
    <source>
        <dbReference type="RuleBase" id="RU000492"/>
    </source>
</evidence>
<evidence type="ECO:0000259" key="10">
    <source>
        <dbReference type="PROSITE" id="PS51194"/>
    </source>
</evidence>
<dbReference type="GO" id="GO:0003724">
    <property type="term" value="F:RNA helicase activity"/>
    <property type="evidence" value="ECO:0007669"/>
    <property type="project" value="UniProtKB-EC"/>
</dbReference>
<dbReference type="PROSITE" id="PS51192">
    <property type="entry name" value="HELICASE_ATP_BIND_1"/>
    <property type="match status" value="1"/>
</dbReference>
<dbReference type="Proteomes" id="UP000245771">
    <property type="component" value="Unassembled WGS sequence"/>
</dbReference>
<dbReference type="Pfam" id="PF00271">
    <property type="entry name" value="Helicase_C"/>
    <property type="match status" value="1"/>
</dbReference>
<dbReference type="CDD" id="cd17956">
    <property type="entry name" value="DEADc_DDX51"/>
    <property type="match status" value="1"/>
</dbReference>
<gene>
    <name evidence="11" type="ORF">FA14DRAFT_164609</name>
</gene>
<dbReference type="Gene3D" id="3.40.50.300">
    <property type="entry name" value="P-loop containing nucleotide triphosphate hydrolases"/>
    <property type="match status" value="2"/>
</dbReference>
<keyword evidence="12" id="KW-1185">Reference proteome</keyword>
<feature type="region of interest" description="Disordered" evidence="8">
    <location>
        <begin position="45"/>
        <end position="115"/>
    </location>
</feature>
<comment type="similarity">
    <text evidence="6">Belongs to the DEAD box helicase family.</text>
</comment>
<dbReference type="STRING" id="1280837.A0A316VES4"/>
<comment type="function">
    <text evidence="7">RNA helicase.</text>
</comment>
<evidence type="ECO:0000256" key="7">
    <source>
        <dbReference type="RuleBase" id="RU365068"/>
    </source>
</evidence>
<proteinExistence type="inferred from homology"/>
<keyword evidence="2 6" id="KW-0378">Hydrolase</keyword>
<dbReference type="SUPFAM" id="SSF52540">
    <property type="entry name" value="P-loop containing nucleoside triphosphate hydrolases"/>
    <property type="match status" value="1"/>
</dbReference>
<evidence type="ECO:0000259" key="9">
    <source>
        <dbReference type="PROSITE" id="PS51192"/>
    </source>
</evidence>
<feature type="compositionally biased region" description="Acidic residues" evidence="8">
    <location>
        <begin position="66"/>
        <end position="88"/>
    </location>
</feature>
<keyword evidence="4 6" id="KW-0067">ATP-binding</keyword>
<sequence length="655" mass="73455">MSAPFIAFCTIEQLSHISEKTIAKQRYLNKKKDCRKKRKIAAIASAPKKAVPALNKDAESSFSESSSDDSDDSDDDEEEESVEEEGEKDVEMHEEKTDEPVIEVSEEASEPSFLTRFPAPSTITQASRRDLAAQGLPEGLARPEVVPVSRNDRLALSCISANTEARLKSLGVTEWFAVQTAIIPKLLEHPSAYDLYPTPPPADVCVSAPTGSGKTLSYVVPIVEVLQRRITRRLRALIILPTRDLVMQVRETLEAVSKGSGLTIASLTGQQSFTHEQSTLPIESKVDIVIATPGRLIDHMDQTPGFTLQHLRFLVIDEADRLLSQSFQEWLPRILNAIDPIQSVQEKNKNDQLNAGFAAPSAMHPAWLQASRLQSERTGMLPGISSILPVRPTNTVQKLLFSATLTRDPAKIVALDLRNASFVSVEDAENDQKDGDAEQPKDWQDSFALPSTLKEHMMVMPTSEKPLHLLHLLYTSEDPLRQVLCFTKSVESAKRLVKLLEFVEEARKKRGKFSLTVREYSGDLRGGQRAKLLEEFKQRSVDVLICSDVISRGIDLPDVRNVISYDVPIDMAKYVHRVGRTARAGRQGDSYTLVEDQEARHFKSMMRRAGRWEKIEKVRMPKTTLPDHLFVQLVQDYQSALQKLEAQYSHKRTEQ</sequence>
<evidence type="ECO:0000256" key="2">
    <source>
        <dbReference type="ARBA" id="ARBA00022801"/>
    </source>
</evidence>
<dbReference type="GO" id="GO:0005524">
    <property type="term" value="F:ATP binding"/>
    <property type="evidence" value="ECO:0007669"/>
    <property type="project" value="UniProtKB-UniRule"/>
</dbReference>
<dbReference type="PANTHER" id="PTHR24031">
    <property type="entry name" value="RNA HELICASE"/>
    <property type="match status" value="1"/>
</dbReference>
<evidence type="ECO:0000256" key="5">
    <source>
        <dbReference type="ARBA" id="ARBA00022884"/>
    </source>
</evidence>
<reference evidence="11 12" key="1">
    <citation type="journal article" date="2018" name="Mol. Biol. Evol.">
        <title>Broad Genomic Sampling Reveals a Smut Pathogenic Ancestry of the Fungal Clade Ustilaginomycotina.</title>
        <authorList>
            <person name="Kijpornyongpan T."/>
            <person name="Mondo S.J."/>
            <person name="Barry K."/>
            <person name="Sandor L."/>
            <person name="Lee J."/>
            <person name="Lipzen A."/>
            <person name="Pangilinan J."/>
            <person name="LaButti K."/>
            <person name="Hainaut M."/>
            <person name="Henrissat B."/>
            <person name="Grigoriev I.V."/>
            <person name="Spatafora J.W."/>
            <person name="Aime M.C."/>
        </authorList>
    </citation>
    <scope>NUCLEOTIDE SEQUENCE [LARGE SCALE GENOMIC DNA]</scope>
    <source>
        <strain evidence="11 12">MCA 3882</strain>
    </source>
</reference>
<feature type="compositionally biased region" description="Basic and acidic residues" evidence="8">
    <location>
        <begin position="89"/>
        <end position="99"/>
    </location>
</feature>
<accession>A0A316VES4</accession>
<dbReference type="InParanoid" id="A0A316VES4"/>
<dbReference type="EC" id="3.6.4.13" evidence="7"/>
<dbReference type="EMBL" id="KZ819603">
    <property type="protein sequence ID" value="PWN36030.1"/>
    <property type="molecule type" value="Genomic_DNA"/>
</dbReference>
<keyword evidence="1 6" id="KW-0547">Nucleotide-binding</keyword>
<dbReference type="Pfam" id="PF00270">
    <property type="entry name" value="DEAD"/>
    <property type="match status" value="1"/>
</dbReference>